<keyword evidence="2" id="KW-0812">Transmembrane</keyword>
<dbReference type="AlphaFoldDB" id="A0A316VMK2"/>
<evidence type="ECO:0000313" key="5">
    <source>
        <dbReference type="Proteomes" id="UP000245771"/>
    </source>
</evidence>
<feature type="domain" description="DUF3824" evidence="3">
    <location>
        <begin position="72"/>
        <end position="109"/>
    </location>
</feature>
<keyword evidence="5" id="KW-1185">Reference proteome</keyword>
<dbReference type="Pfam" id="PF12868">
    <property type="entry name" value="DUF3824"/>
    <property type="match status" value="1"/>
</dbReference>
<reference evidence="4 5" key="1">
    <citation type="journal article" date="2018" name="Mol. Biol. Evol.">
        <title>Broad Genomic Sampling Reveals a Smut Pathogenic Ancestry of the Fungal Clade Ustilaginomycotina.</title>
        <authorList>
            <person name="Kijpornyongpan T."/>
            <person name="Mondo S.J."/>
            <person name="Barry K."/>
            <person name="Sandor L."/>
            <person name="Lee J."/>
            <person name="Lipzen A."/>
            <person name="Pangilinan J."/>
            <person name="LaButti K."/>
            <person name="Hainaut M."/>
            <person name="Henrissat B."/>
            <person name="Grigoriev I.V."/>
            <person name="Spatafora J.W."/>
            <person name="Aime M.C."/>
        </authorList>
    </citation>
    <scope>NUCLEOTIDE SEQUENCE [LARGE SCALE GENOMIC DNA]</scope>
    <source>
        <strain evidence="4 5">MCA 3882</strain>
    </source>
</reference>
<feature type="compositionally biased region" description="Basic and acidic residues" evidence="1">
    <location>
        <begin position="90"/>
        <end position="108"/>
    </location>
</feature>
<dbReference type="Proteomes" id="UP000245771">
    <property type="component" value="Unassembled WGS sequence"/>
</dbReference>
<evidence type="ECO:0000256" key="1">
    <source>
        <dbReference type="SAM" id="MobiDB-lite"/>
    </source>
</evidence>
<organism evidence="4 5">
    <name type="scientific">Meira miltonrushii</name>
    <dbReference type="NCBI Taxonomy" id="1280837"/>
    <lineage>
        <taxon>Eukaryota</taxon>
        <taxon>Fungi</taxon>
        <taxon>Dikarya</taxon>
        <taxon>Basidiomycota</taxon>
        <taxon>Ustilaginomycotina</taxon>
        <taxon>Exobasidiomycetes</taxon>
        <taxon>Exobasidiales</taxon>
        <taxon>Brachybasidiaceae</taxon>
        <taxon>Meira</taxon>
    </lineage>
</organism>
<proteinExistence type="predicted"/>
<feature type="region of interest" description="Disordered" evidence="1">
    <location>
        <begin position="90"/>
        <end position="126"/>
    </location>
</feature>
<dbReference type="EMBL" id="KZ819602">
    <property type="protein sequence ID" value="PWN38308.1"/>
    <property type="molecule type" value="Genomic_DNA"/>
</dbReference>
<feature type="transmembrane region" description="Helical" evidence="2">
    <location>
        <begin position="69"/>
        <end position="87"/>
    </location>
</feature>
<dbReference type="RefSeq" id="XP_025358610.1">
    <property type="nucleotide sequence ID" value="XM_025497614.1"/>
</dbReference>
<keyword evidence="2" id="KW-0472">Membrane</keyword>
<protein>
    <recommendedName>
        <fullName evidence="3">DUF3824 domain-containing protein</fullName>
    </recommendedName>
</protein>
<gene>
    <name evidence="4" type="ORF">FA14DRAFT_153634</name>
</gene>
<accession>A0A316VMK2</accession>
<dbReference type="GeneID" id="37019395"/>
<evidence type="ECO:0000313" key="4">
    <source>
        <dbReference type="EMBL" id="PWN38308.1"/>
    </source>
</evidence>
<feature type="region of interest" description="Disordered" evidence="1">
    <location>
        <begin position="1"/>
        <end position="21"/>
    </location>
</feature>
<name>A0A316VMK2_9BASI</name>
<keyword evidence="2" id="KW-1133">Transmembrane helix</keyword>
<dbReference type="InterPro" id="IPR024436">
    <property type="entry name" value="DUF3824"/>
</dbReference>
<dbReference type="InParanoid" id="A0A316VMK2"/>
<evidence type="ECO:0000256" key="2">
    <source>
        <dbReference type="SAM" id="Phobius"/>
    </source>
</evidence>
<evidence type="ECO:0000259" key="3">
    <source>
        <dbReference type="Pfam" id="PF12868"/>
    </source>
</evidence>
<sequence>MSSNNRILTKWEPDYSEPDNMKQTSIWRAQVIPTGLRNDDVWSGSGTLIDEKKAKEALAAEKKANRKKTLGMIAVAAATAALAGAAIHEWEKHREAKQKDSKEEKETQHMPGEFSDSHHHQSSGSK</sequence>